<dbReference type="PANTHER" id="PTHR36435">
    <property type="entry name" value="SLR1288 PROTEIN"/>
    <property type="match status" value="1"/>
</dbReference>
<dbReference type="InterPro" id="IPR003675">
    <property type="entry name" value="Rce1/LyrA-like_dom"/>
</dbReference>
<dbReference type="Proteomes" id="UP000199103">
    <property type="component" value="Chromosome I"/>
</dbReference>
<feature type="transmembrane region" description="Helical" evidence="1">
    <location>
        <begin position="166"/>
        <end position="199"/>
    </location>
</feature>
<reference evidence="3 4" key="1">
    <citation type="submission" date="2016-10" db="EMBL/GenBank/DDBJ databases">
        <authorList>
            <person name="de Groot N.N."/>
        </authorList>
    </citation>
    <scope>NUCLEOTIDE SEQUENCE [LARGE SCALE GENOMIC DNA]</scope>
    <source>
        <strain evidence="3 4">DSM 21800</strain>
    </source>
</reference>
<feature type="transmembrane region" description="Helical" evidence="1">
    <location>
        <begin position="88"/>
        <end position="113"/>
    </location>
</feature>
<feature type="transmembrane region" description="Helical" evidence="1">
    <location>
        <begin position="20"/>
        <end position="39"/>
    </location>
</feature>
<keyword evidence="1" id="KW-0472">Membrane</keyword>
<accession>A0A1H1ZUB0</accession>
<dbReference type="AlphaFoldDB" id="A0A1H1ZUB0"/>
<keyword evidence="1" id="KW-0812">Transmembrane</keyword>
<dbReference type="GO" id="GO:0004175">
    <property type="term" value="F:endopeptidase activity"/>
    <property type="evidence" value="ECO:0007669"/>
    <property type="project" value="UniProtKB-ARBA"/>
</dbReference>
<dbReference type="STRING" id="630515.SAMN04489812_5457"/>
<name>A0A1H1ZUB0_9ACTN</name>
<feature type="transmembrane region" description="Helical" evidence="1">
    <location>
        <begin position="125"/>
        <end position="146"/>
    </location>
</feature>
<gene>
    <name evidence="3" type="ORF">SAMN04489812_5457</name>
</gene>
<protein>
    <recommendedName>
        <fullName evidence="2">CAAX prenyl protease 2/Lysostaphin resistance protein A-like domain-containing protein</fullName>
    </recommendedName>
</protein>
<dbReference type="Pfam" id="PF02517">
    <property type="entry name" value="Rce1-like"/>
    <property type="match status" value="1"/>
</dbReference>
<feature type="domain" description="CAAX prenyl protease 2/Lysostaphin resistance protein A-like" evidence="2">
    <location>
        <begin position="134"/>
        <end position="218"/>
    </location>
</feature>
<keyword evidence="4" id="KW-1185">Reference proteome</keyword>
<dbReference type="GO" id="GO:0080120">
    <property type="term" value="P:CAAX-box protein maturation"/>
    <property type="evidence" value="ECO:0007669"/>
    <property type="project" value="UniProtKB-ARBA"/>
</dbReference>
<feature type="transmembrane region" description="Helical" evidence="1">
    <location>
        <begin position="51"/>
        <end position="73"/>
    </location>
</feature>
<keyword evidence="1" id="KW-1133">Transmembrane helix</keyword>
<evidence type="ECO:0000259" key="2">
    <source>
        <dbReference type="Pfam" id="PF02517"/>
    </source>
</evidence>
<dbReference type="EMBL" id="LT629772">
    <property type="protein sequence ID" value="SDT37250.1"/>
    <property type="molecule type" value="Genomic_DNA"/>
</dbReference>
<sequence length="228" mass="23534">MISNTVENHAVHQKIGWPEVGVAALAGAVLYGVGILIIVTLPHGRPILAGLVQYAVSGLAPFGAFIAAVLLRIRDVRPFGLRSVAPRWLLVAVGAGVVVIGLNLAVTILLSGVTNQTVQSDYRSAATGGVASMLGALALGALLTPVGEELLFRGVLANMLSRYGPWVAVIGSAAVFAVAHGINYIMPVAFIVGIANALLLRRSGAIWPCLIVHAMNNANSVILPAVLS</sequence>
<evidence type="ECO:0000313" key="3">
    <source>
        <dbReference type="EMBL" id="SDT37250.1"/>
    </source>
</evidence>
<evidence type="ECO:0000313" key="4">
    <source>
        <dbReference type="Proteomes" id="UP000199103"/>
    </source>
</evidence>
<proteinExistence type="predicted"/>
<organism evidence="3 4">
    <name type="scientific">Microlunatus soli</name>
    <dbReference type="NCBI Taxonomy" id="630515"/>
    <lineage>
        <taxon>Bacteria</taxon>
        <taxon>Bacillati</taxon>
        <taxon>Actinomycetota</taxon>
        <taxon>Actinomycetes</taxon>
        <taxon>Propionibacteriales</taxon>
        <taxon>Propionibacteriaceae</taxon>
        <taxon>Microlunatus</taxon>
    </lineage>
</organism>
<dbReference type="InterPro" id="IPR052710">
    <property type="entry name" value="CAAX_protease"/>
</dbReference>
<dbReference type="PANTHER" id="PTHR36435:SF1">
    <property type="entry name" value="CAAX AMINO TERMINAL PROTEASE FAMILY PROTEIN"/>
    <property type="match status" value="1"/>
</dbReference>
<dbReference type="RefSeq" id="WP_197679886.1">
    <property type="nucleotide sequence ID" value="NZ_LT629772.1"/>
</dbReference>
<evidence type="ECO:0000256" key="1">
    <source>
        <dbReference type="SAM" id="Phobius"/>
    </source>
</evidence>